<dbReference type="EMBL" id="JBHSIS010000006">
    <property type="protein sequence ID" value="MFC4854656.1"/>
    <property type="molecule type" value="Genomic_DNA"/>
</dbReference>
<evidence type="ECO:0000313" key="5">
    <source>
        <dbReference type="EMBL" id="MFC4854656.1"/>
    </source>
</evidence>
<keyword evidence="3" id="KW-0963">Cytoplasm</keyword>
<accession>A0ABV9S562</accession>
<dbReference type="Proteomes" id="UP001595859">
    <property type="component" value="Unassembled WGS sequence"/>
</dbReference>
<comment type="similarity">
    <text evidence="2">Belongs to the EspG family.</text>
</comment>
<comment type="subcellular location">
    <subcellularLocation>
        <location evidence="1">Cytoplasm</location>
    </subcellularLocation>
</comment>
<proteinExistence type="inferred from homology"/>
<evidence type="ECO:0000313" key="6">
    <source>
        <dbReference type="Proteomes" id="UP001595859"/>
    </source>
</evidence>
<evidence type="ECO:0000256" key="1">
    <source>
        <dbReference type="ARBA" id="ARBA00004496"/>
    </source>
</evidence>
<evidence type="ECO:0000256" key="3">
    <source>
        <dbReference type="ARBA" id="ARBA00022490"/>
    </source>
</evidence>
<evidence type="ECO:0000256" key="4">
    <source>
        <dbReference type="ARBA" id="ARBA00023186"/>
    </source>
</evidence>
<keyword evidence="6" id="KW-1185">Reference proteome</keyword>
<dbReference type="InterPro" id="IPR025734">
    <property type="entry name" value="EspG"/>
</dbReference>
<sequence>MRDPGSGWIQLSVVELYLLWSAMDLGPTPEVLDVLHVGRTRARRAELAEEASRELSARDLGTVGAPARDLAAMLRSLGNPSASLDMRVYGSGAPLFAFAATGSSGAAVAARVGDEVRLGAVRATALASALLGSLTQLPPAANRPANVSVADYEAACAEGAAEGVPGFTRSLHAAGVRAEEVSTFAQALTTRTGGGQLGASGRVRAYSLVNWLDTPEGRYALRRNGAWITLTPADTTRLTSMAEEMLTDVR</sequence>
<comment type="caution">
    <text evidence="5">The sequence shown here is derived from an EMBL/GenBank/DDBJ whole genome shotgun (WGS) entry which is preliminary data.</text>
</comment>
<evidence type="ECO:0000256" key="2">
    <source>
        <dbReference type="ARBA" id="ARBA00006411"/>
    </source>
</evidence>
<dbReference type="RefSeq" id="WP_378056586.1">
    <property type="nucleotide sequence ID" value="NZ_JBHSIS010000006.1"/>
</dbReference>
<protein>
    <submittedName>
        <fullName evidence="5">ESX secretion-associated protein EspG</fullName>
    </submittedName>
</protein>
<organism evidence="5 6">
    <name type="scientific">Actinophytocola glycyrrhizae</name>
    <dbReference type="NCBI Taxonomy" id="2044873"/>
    <lineage>
        <taxon>Bacteria</taxon>
        <taxon>Bacillati</taxon>
        <taxon>Actinomycetota</taxon>
        <taxon>Actinomycetes</taxon>
        <taxon>Pseudonocardiales</taxon>
        <taxon>Pseudonocardiaceae</taxon>
    </lineage>
</organism>
<reference evidence="6" key="1">
    <citation type="journal article" date="2019" name="Int. J. Syst. Evol. Microbiol.">
        <title>The Global Catalogue of Microorganisms (GCM) 10K type strain sequencing project: providing services to taxonomists for standard genome sequencing and annotation.</title>
        <authorList>
            <consortium name="The Broad Institute Genomics Platform"/>
            <consortium name="The Broad Institute Genome Sequencing Center for Infectious Disease"/>
            <person name="Wu L."/>
            <person name="Ma J."/>
        </authorList>
    </citation>
    <scope>NUCLEOTIDE SEQUENCE [LARGE SCALE GENOMIC DNA]</scope>
    <source>
        <strain evidence="6">ZS-22-S1</strain>
    </source>
</reference>
<dbReference type="Pfam" id="PF14011">
    <property type="entry name" value="ESX-1_EspG"/>
    <property type="match status" value="1"/>
</dbReference>
<gene>
    <name evidence="5" type="ORF">ACFPCV_14205</name>
</gene>
<name>A0ABV9S562_9PSEU</name>
<keyword evidence="4" id="KW-0143">Chaperone</keyword>